<reference evidence="2 3" key="1">
    <citation type="submission" date="2017-03" db="EMBL/GenBank/DDBJ databases">
        <title>Genomes of endolithic fungi from Antarctica.</title>
        <authorList>
            <person name="Coleine C."/>
            <person name="Masonjones S."/>
            <person name="Stajich J.E."/>
        </authorList>
    </citation>
    <scope>NUCLEOTIDE SEQUENCE [LARGE SCALE GENOMIC DNA]</scope>
    <source>
        <strain evidence="2 3">CCFEE 5184</strain>
    </source>
</reference>
<gene>
    <name evidence="2" type="ORF">B0A55_04473</name>
</gene>
<dbReference type="Proteomes" id="UP000309340">
    <property type="component" value="Unassembled WGS sequence"/>
</dbReference>
<accession>A0A4U0XB03</accession>
<feature type="region of interest" description="Disordered" evidence="1">
    <location>
        <begin position="77"/>
        <end position="102"/>
    </location>
</feature>
<dbReference type="EMBL" id="NAJQ01000248">
    <property type="protein sequence ID" value="TKA73860.1"/>
    <property type="molecule type" value="Genomic_DNA"/>
</dbReference>
<organism evidence="2 3">
    <name type="scientific">Friedmanniomyces simplex</name>
    <dbReference type="NCBI Taxonomy" id="329884"/>
    <lineage>
        <taxon>Eukaryota</taxon>
        <taxon>Fungi</taxon>
        <taxon>Dikarya</taxon>
        <taxon>Ascomycota</taxon>
        <taxon>Pezizomycotina</taxon>
        <taxon>Dothideomycetes</taxon>
        <taxon>Dothideomycetidae</taxon>
        <taxon>Mycosphaerellales</taxon>
        <taxon>Teratosphaeriaceae</taxon>
        <taxon>Friedmanniomyces</taxon>
    </lineage>
</organism>
<protein>
    <submittedName>
        <fullName evidence="2">Uncharacterized protein</fullName>
    </submittedName>
</protein>
<sequence>MTSRLLDLPYELRHIVLCLALKAKGTVELQHPVWGGEGVYRPALFGVCRSLRRESLQAFYEVNHFLWIIDLSAQNRSDPADYPSLRPGDEAEDHDPGSTKQGETTLLPALPWEYPHLRKHLRHLNVNIYLPSNLIADVASAQVWFGQFPRALERLVTALDCGRRLDELQMLFTAKHFNTRIALAGEQLKAIEVLAGFKVRGRVRVRTRWDFKEARRSLENLDLERRMEA</sequence>
<keyword evidence="3" id="KW-1185">Reference proteome</keyword>
<dbReference type="AlphaFoldDB" id="A0A4U0XB03"/>
<proteinExistence type="predicted"/>
<evidence type="ECO:0000313" key="2">
    <source>
        <dbReference type="EMBL" id="TKA73860.1"/>
    </source>
</evidence>
<evidence type="ECO:0000256" key="1">
    <source>
        <dbReference type="SAM" id="MobiDB-lite"/>
    </source>
</evidence>
<name>A0A4U0XB03_9PEZI</name>
<dbReference type="OrthoDB" id="3649512at2759"/>
<comment type="caution">
    <text evidence="2">The sequence shown here is derived from an EMBL/GenBank/DDBJ whole genome shotgun (WGS) entry which is preliminary data.</text>
</comment>
<evidence type="ECO:0000313" key="3">
    <source>
        <dbReference type="Proteomes" id="UP000309340"/>
    </source>
</evidence>